<dbReference type="EMBL" id="HBIO01000320">
    <property type="protein sequence ID" value="CAE0455395.1"/>
    <property type="molecule type" value="Transcribed_RNA"/>
</dbReference>
<keyword evidence="4 6" id="KW-1133">Transmembrane helix</keyword>
<dbReference type="GO" id="GO:0006888">
    <property type="term" value="P:endoplasmic reticulum to Golgi vesicle-mediated transport"/>
    <property type="evidence" value="ECO:0007669"/>
    <property type="project" value="InterPro"/>
</dbReference>
<organism evidence="9">
    <name type="scientific">Chaetoceros debilis</name>
    <dbReference type="NCBI Taxonomy" id="122233"/>
    <lineage>
        <taxon>Eukaryota</taxon>
        <taxon>Sar</taxon>
        <taxon>Stramenopiles</taxon>
        <taxon>Ochrophyta</taxon>
        <taxon>Bacillariophyta</taxon>
        <taxon>Coscinodiscophyceae</taxon>
        <taxon>Chaetocerotophycidae</taxon>
        <taxon>Chaetocerotales</taxon>
        <taxon>Chaetocerotaceae</taxon>
        <taxon>Chaetoceros</taxon>
    </lineage>
</organism>
<evidence type="ECO:0000256" key="1">
    <source>
        <dbReference type="ARBA" id="ARBA00004141"/>
    </source>
</evidence>
<evidence type="ECO:0000256" key="5">
    <source>
        <dbReference type="ARBA" id="ARBA00023136"/>
    </source>
</evidence>
<feature type="region of interest" description="Disordered" evidence="7">
    <location>
        <begin position="1"/>
        <end position="48"/>
    </location>
</feature>
<proteinExistence type="inferred from homology"/>
<feature type="transmembrane region" description="Helical" evidence="6">
    <location>
        <begin position="184"/>
        <end position="207"/>
    </location>
</feature>
<feature type="transmembrane region" description="Helical" evidence="6">
    <location>
        <begin position="153"/>
        <end position="172"/>
    </location>
</feature>
<dbReference type="InterPro" id="IPR006977">
    <property type="entry name" value="Yip1_dom"/>
</dbReference>
<evidence type="ECO:0000256" key="6">
    <source>
        <dbReference type="RuleBase" id="RU361264"/>
    </source>
</evidence>
<feature type="transmembrane region" description="Helical" evidence="6">
    <location>
        <begin position="248"/>
        <end position="265"/>
    </location>
</feature>
<feature type="compositionally biased region" description="Polar residues" evidence="7">
    <location>
        <begin position="1"/>
        <end position="14"/>
    </location>
</feature>
<dbReference type="PANTHER" id="PTHR21236:SF1">
    <property type="entry name" value="PROTEIN YIPF6"/>
    <property type="match status" value="1"/>
</dbReference>
<sequence>MDSNNPSHAWSNPDQVAAAAAQPVATNYTNSNDSNDISARNDMQQEQHQDPMAFLSQPYSTLDEPISETFMRDLKAVSSKLKVVLTPLSNYNANVQHLYEAVNVNANDSTQSTSEEQQIMLATLKNWDLFGPLLVCLLLSITLSLRAPTSQASTVFAAVFCSMWLGSAVVTVNTKLLGGSISFFQSVCILGYCVFPFCLSAAIILGLSKTFLGHVWLDIIWVIVGFVWATRASVVFIGNFVKKERRFLAVYPVFFYYTLLAWLVLLF</sequence>
<evidence type="ECO:0000313" key="9">
    <source>
        <dbReference type="EMBL" id="CAE0455395.1"/>
    </source>
</evidence>
<feature type="transmembrane region" description="Helical" evidence="6">
    <location>
        <begin position="219"/>
        <end position="241"/>
    </location>
</feature>
<evidence type="ECO:0000259" key="8">
    <source>
        <dbReference type="Pfam" id="PF04893"/>
    </source>
</evidence>
<evidence type="ECO:0000256" key="4">
    <source>
        <dbReference type="ARBA" id="ARBA00022989"/>
    </source>
</evidence>
<comment type="similarity">
    <text evidence="2 6">Belongs to the YIP1 family.</text>
</comment>
<evidence type="ECO:0000256" key="7">
    <source>
        <dbReference type="SAM" id="MobiDB-lite"/>
    </source>
</evidence>
<protein>
    <recommendedName>
        <fullName evidence="6">Protein YIPF</fullName>
    </recommendedName>
</protein>
<evidence type="ECO:0000256" key="2">
    <source>
        <dbReference type="ARBA" id="ARBA00010596"/>
    </source>
</evidence>
<feature type="transmembrane region" description="Helical" evidence="6">
    <location>
        <begin position="129"/>
        <end position="147"/>
    </location>
</feature>
<dbReference type="AlphaFoldDB" id="A0A7S3V3W9"/>
<feature type="domain" description="Yip1" evidence="8">
    <location>
        <begin position="125"/>
        <end position="263"/>
    </location>
</feature>
<dbReference type="PANTHER" id="PTHR21236">
    <property type="entry name" value="GOLGI MEMBRANE PROTEIN YIP1"/>
    <property type="match status" value="1"/>
</dbReference>
<dbReference type="InterPro" id="IPR045231">
    <property type="entry name" value="Yip1/4-like"/>
</dbReference>
<feature type="compositionally biased region" description="Low complexity" evidence="7">
    <location>
        <begin position="15"/>
        <end position="25"/>
    </location>
</feature>
<comment type="subcellular location">
    <subcellularLocation>
        <location evidence="6">Golgi apparatus membrane</location>
        <topology evidence="6">Multi-pass membrane protein</topology>
    </subcellularLocation>
    <subcellularLocation>
        <location evidence="1">Membrane</location>
        <topology evidence="1">Multi-pass membrane protein</topology>
    </subcellularLocation>
</comment>
<keyword evidence="5 6" id="KW-0472">Membrane</keyword>
<keyword evidence="3 6" id="KW-0812">Transmembrane</keyword>
<dbReference type="Pfam" id="PF04893">
    <property type="entry name" value="Yip1"/>
    <property type="match status" value="1"/>
</dbReference>
<gene>
    <name evidence="9" type="ORF">CDEB00056_LOCUS236</name>
</gene>
<accession>A0A7S3V3W9</accession>
<dbReference type="GO" id="GO:0000139">
    <property type="term" value="C:Golgi membrane"/>
    <property type="evidence" value="ECO:0007669"/>
    <property type="project" value="UniProtKB-SubCell"/>
</dbReference>
<dbReference type="GO" id="GO:0005802">
    <property type="term" value="C:trans-Golgi network"/>
    <property type="evidence" value="ECO:0007669"/>
    <property type="project" value="TreeGrafter"/>
</dbReference>
<evidence type="ECO:0000256" key="3">
    <source>
        <dbReference type="ARBA" id="ARBA00022692"/>
    </source>
</evidence>
<feature type="compositionally biased region" description="Polar residues" evidence="7">
    <location>
        <begin position="26"/>
        <end position="42"/>
    </location>
</feature>
<name>A0A7S3V3W9_9STRA</name>
<reference evidence="9" key="1">
    <citation type="submission" date="2021-01" db="EMBL/GenBank/DDBJ databases">
        <authorList>
            <person name="Corre E."/>
            <person name="Pelletier E."/>
            <person name="Niang G."/>
            <person name="Scheremetjew M."/>
            <person name="Finn R."/>
            <person name="Kale V."/>
            <person name="Holt S."/>
            <person name="Cochrane G."/>
            <person name="Meng A."/>
            <person name="Brown T."/>
            <person name="Cohen L."/>
        </authorList>
    </citation>
    <scope>NUCLEOTIDE SEQUENCE</scope>
    <source>
        <strain evidence="9">MM31A-1</strain>
    </source>
</reference>